<reference evidence="2" key="1">
    <citation type="submission" date="2022-10" db="EMBL/GenBank/DDBJ databases">
        <title>The complete genomes of actinobacterial strains from the NBC collection.</title>
        <authorList>
            <person name="Joergensen T.S."/>
            <person name="Alvarez Arevalo M."/>
            <person name="Sterndorff E.B."/>
            <person name="Faurdal D."/>
            <person name="Vuksanovic O."/>
            <person name="Mourched A.-S."/>
            <person name="Charusanti P."/>
            <person name="Shaw S."/>
            <person name="Blin K."/>
            <person name="Weber T."/>
        </authorList>
    </citation>
    <scope>NUCLEOTIDE SEQUENCE</scope>
    <source>
        <strain evidence="2">NBC_00686</strain>
    </source>
</reference>
<organism evidence="2 3">
    <name type="scientific">Streptomyces pseudovenezuelae</name>
    <dbReference type="NCBI Taxonomy" id="67350"/>
    <lineage>
        <taxon>Bacteria</taxon>
        <taxon>Bacillati</taxon>
        <taxon>Actinomycetota</taxon>
        <taxon>Actinomycetes</taxon>
        <taxon>Kitasatosporales</taxon>
        <taxon>Streptomycetaceae</taxon>
        <taxon>Streptomyces</taxon>
        <taxon>Streptomyces aurantiacus group</taxon>
    </lineage>
</organism>
<name>A0ABZ1X933_9ACTN</name>
<keyword evidence="1" id="KW-0812">Transmembrane</keyword>
<protein>
    <submittedName>
        <fullName evidence="2">Uncharacterized protein</fullName>
    </submittedName>
</protein>
<dbReference type="RefSeq" id="WP_329272001.1">
    <property type="nucleotide sequence ID" value="NZ_CP109011.1"/>
</dbReference>
<sequence length="132" mass="14609">MSNAPESGHEEEEWLNSSEVAKLWPVRELWLSGVAHRADVRVRRIGGASRGTWGAEPTFYYFHPGDVRRAAAAIAEGHVDIPSRWRTDTPDGRREEFWGTLTARVAGTLMLAVLVVGILLILGTGIFLLTVE</sequence>
<proteinExistence type="predicted"/>
<evidence type="ECO:0000313" key="2">
    <source>
        <dbReference type="EMBL" id="WUT48670.1"/>
    </source>
</evidence>
<evidence type="ECO:0000256" key="1">
    <source>
        <dbReference type="SAM" id="Phobius"/>
    </source>
</evidence>
<keyword evidence="3" id="KW-1185">Reference proteome</keyword>
<accession>A0ABZ1X933</accession>
<feature type="transmembrane region" description="Helical" evidence="1">
    <location>
        <begin position="109"/>
        <end position="131"/>
    </location>
</feature>
<keyword evidence="1" id="KW-1133">Transmembrane helix</keyword>
<dbReference type="Proteomes" id="UP001432168">
    <property type="component" value="Chromosome"/>
</dbReference>
<gene>
    <name evidence="2" type="ORF">OG929_43035</name>
</gene>
<dbReference type="EMBL" id="CP109011">
    <property type="protein sequence ID" value="WUT48670.1"/>
    <property type="molecule type" value="Genomic_DNA"/>
</dbReference>
<evidence type="ECO:0000313" key="3">
    <source>
        <dbReference type="Proteomes" id="UP001432168"/>
    </source>
</evidence>
<keyword evidence="1" id="KW-0472">Membrane</keyword>